<sequence>MKFKYWIILLTVLPNVLCSQNYLDYYKGINTGKLLLADNQPEASLNSYYTTFENFHFVFARDCYNAIEIAAFAKDSLKLDYFIRRGIQQGLKWNQINRIENISRFQYADFLKEIEKEKDRLENSYKESINWEVRNMITEMFQQDQEIRERYYEAILFKRNKIGRDWETLNKKQVEKLIEITATYGFPGEKLIGIDTNQMHDKIANANMSAGMPIVLFIHHYSQPNQSYSALLLEQIKTGNLYNEHFATISDFEAAFGKNKFENFGYFAFKHKPKVINVMEINKRRTEIALPSLTDMGKLNRLTTITKFWNRLY</sequence>
<name>A0A5D0R5I8_9FLAO</name>
<reference evidence="1 2" key="1">
    <citation type="submission" date="2019-08" db="EMBL/GenBank/DDBJ databases">
        <title>Genomes of Antarctic Bizionia species.</title>
        <authorList>
            <person name="Bowman J.P."/>
        </authorList>
    </citation>
    <scope>NUCLEOTIDE SEQUENCE [LARGE SCALE GENOMIC DNA]</scope>
    <source>
        <strain evidence="1 2">ADA-4</strain>
    </source>
</reference>
<organism evidence="1 2">
    <name type="scientific">Bizionia myxarmorum</name>
    <dbReference type="NCBI Taxonomy" id="291186"/>
    <lineage>
        <taxon>Bacteria</taxon>
        <taxon>Pseudomonadati</taxon>
        <taxon>Bacteroidota</taxon>
        <taxon>Flavobacteriia</taxon>
        <taxon>Flavobacteriales</taxon>
        <taxon>Flavobacteriaceae</taxon>
        <taxon>Bizionia</taxon>
    </lineage>
</organism>
<evidence type="ECO:0000313" key="1">
    <source>
        <dbReference type="EMBL" id="TYB76166.1"/>
    </source>
</evidence>
<dbReference type="Proteomes" id="UP000323720">
    <property type="component" value="Unassembled WGS sequence"/>
</dbReference>
<accession>A0A5D0R5I8</accession>
<dbReference type="OrthoDB" id="1490993at2"/>
<proteinExistence type="predicted"/>
<dbReference type="EMBL" id="VSKK01000003">
    <property type="protein sequence ID" value="TYB76166.1"/>
    <property type="molecule type" value="Genomic_DNA"/>
</dbReference>
<comment type="caution">
    <text evidence="1">The sequence shown here is derived from an EMBL/GenBank/DDBJ whole genome shotgun (WGS) entry which is preliminary data.</text>
</comment>
<gene>
    <name evidence="1" type="ORF">ES674_11220</name>
</gene>
<keyword evidence="2" id="KW-1185">Reference proteome</keyword>
<evidence type="ECO:0000313" key="2">
    <source>
        <dbReference type="Proteomes" id="UP000323720"/>
    </source>
</evidence>
<protein>
    <submittedName>
        <fullName evidence="1">TraB/GumN family protein</fullName>
    </submittedName>
</protein>
<dbReference type="RefSeq" id="WP_148404145.1">
    <property type="nucleotide sequence ID" value="NZ_VSKK01000003.1"/>
</dbReference>
<dbReference type="AlphaFoldDB" id="A0A5D0R5I8"/>